<evidence type="ECO:0000256" key="2">
    <source>
        <dbReference type="SAM" id="Phobius"/>
    </source>
</evidence>
<accession>A0A0G4PXU3</accession>
<dbReference type="PANTHER" id="PTHR40622">
    <property type="match status" value="1"/>
</dbReference>
<protein>
    <submittedName>
        <fullName evidence="4">Str. FM013</fullName>
    </submittedName>
</protein>
<keyword evidence="5" id="KW-1185">Reference proteome</keyword>
<dbReference type="Proteomes" id="UP000053732">
    <property type="component" value="Unassembled WGS sequence"/>
</dbReference>
<sequence length="276" mass="29958">MRLVWLSAVCVGALASTIPRTNSLQLCLPSLPSPNTLENSVQPTLLLNWSIQNGSLYANDDQAYPSSVTMQIRAPFRGGSDKTTFSRTAVELSCTIDSRPLSTGQVGAVADILRVRVELLDLHGNLVSLFKKAKKPSIVDEDSTPSVELLAQEATTNSPDGDGAAESEAEPHFSIPSSWNASSYPDYRSTHCRPHRRCPKPNNAFMHLVRGIIFPTVLGAVASLVACLFGFLFGQLLRSFSPCLGWCRTPEEEGTSFEKSPLVPFVFVTDVSESNV</sequence>
<feature type="region of interest" description="Disordered" evidence="1">
    <location>
        <begin position="154"/>
        <end position="177"/>
    </location>
</feature>
<dbReference type="EMBL" id="HG793197">
    <property type="protein sequence ID" value="CRL30949.1"/>
    <property type="molecule type" value="Genomic_DNA"/>
</dbReference>
<feature type="chain" id="PRO_5012407290" evidence="3">
    <location>
        <begin position="16"/>
        <end position="276"/>
    </location>
</feature>
<feature type="signal peptide" evidence="3">
    <location>
        <begin position="1"/>
        <end position="15"/>
    </location>
</feature>
<evidence type="ECO:0000313" key="5">
    <source>
        <dbReference type="Proteomes" id="UP000053732"/>
    </source>
</evidence>
<evidence type="ECO:0000256" key="3">
    <source>
        <dbReference type="SAM" id="SignalP"/>
    </source>
</evidence>
<dbReference type="PANTHER" id="PTHR40622:SF1">
    <property type="match status" value="1"/>
</dbReference>
<keyword evidence="2" id="KW-1133">Transmembrane helix</keyword>
<keyword evidence="2" id="KW-0812">Transmembrane</keyword>
<evidence type="ECO:0000256" key="1">
    <source>
        <dbReference type="SAM" id="MobiDB-lite"/>
    </source>
</evidence>
<evidence type="ECO:0000313" key="4">
    <source>
        <dbReference type="EMBL" id="CRL30949.1"/>
    </source>
</evidence>
<reference evidence="4 5" key="1">
    <citation type="journal article" date="2014" name="Nat. Commun.">
        <title>Multiple recent horizontal transfers of a large genomic region in cheese making fungi.</title>
        <authorList>
            <person name="Cheeseman K."/>
            <person name="Ropars J."/>
            <person name="Renault P."/>
            <person name="Dupont J."/>
            <person name="Gouzy J."/>
            <person name="Branca A."/>
            <person name="Abraham A.L."/>
            <person name="Ceppi M."/>
            <person name="Conseiller E."/>
            <person name="Debuchy R."/>
            <person name="Malagnac F."/>
            <person name="Goarin A."/>
            <person name="Silar P."/>
            <person name="Lacoste S."/>
            <person name="Sallet E."/>
            <person name="Bensimon A."/>
            <person name="Giraud T."/>
            <person name="Brygoo Y."/>
        </authorList>
    </citation>
    <scope>NUCLEOTIDE SEQUENCE [LARGE SCALE GENOMIC DNA]</scope>
    <source>
        <strain evidence="5">FM 013</strain>
    </source>
</reference>
<gene>
    <name evidence="4" type="ORF">PCAMFM013_S064g000023</name>
</gene>
<keyword evidence="3" id="KW-0732">Signal</keyword>
<dbReference type="AlphaFoldDB" id="A0A0G4PXU3"/>
<name>A0A0G4PXU3_PENC3</name>
<keyword evidence="2" id="KW-0472">Membrane</keyword>
<proteinExistence type="predicted"/>
<feature type="transmembrane region" description="Helical" evidence="2">
    <location>
        <begin position="212"/>
        <end position="233"/>
    </location>
</feature>
<organism evidence="4 5">
    <name type="scientific">Penicillium camemberti (strain FM 013)</name>
    <dbReference type="NCBI Taxonomy" id="1429867"/>
    <lineage>
        <taxon>Eukaryota</taxon>
        <taxon>Fungi</taxon>
        <taxon>Dikarya</taxon>
        <taxon>Ascomycota</taxon>
        <taxon>Pezizomycotina</taxon>
        <taxon>Eurotiomycetes</taxon>
        <taxon>Eurotiomycetidae</taxon>
        <taxon>Eurotiales</taxon>
        <taxon>Aspergillaceae</taxon>
        <taxon>Penicillium</taxon>
    </lineage>
</organism>